<dbReference type="RefSeq" id="WP_132866670.1">
    <property type="nucleotide sequence ID" value="NZ_JTJC03000001.1"/>
</dbReference>
<accession>A0A9X5I3L8</accession>
<reference evidence="1 2" key="1">
    <citation type="journal article" date="2015" name="Genome Announc.">
        <title>Draft Genome Sequence of the Terrestrial Cyanobacterium Scytonema millei VB511283, Isolated from Eastern India.</title>
        <authorList>
            <person name="Sen D."/>
            <person name="Chandrababunaidu M.M."/>
            <person name="Singh D."/>
            <person name="Sanghi N."/>
            <person name="Ghorai A."/>
            <person name="Mishra G.P."/>
            <person name="Madduluri M."/>
            <person name="Adhikary S.P."/>
            <person name="Tripathy S."/>
        </authorList>
    </citation>
    <scope>NUCLEOTIDE SEQUENCE [LARGE SCALE GENOMIC DNA]</scope>
    <source>
        <strain evidence="1 2">VB511283</strain>
    </source>
</reference>
<comment type="caution">
    <text evidence="1">The sequence shown here is derived from an EMBL/GenBank/DDBJ whole genome shotgun (WGS) entry which is preliminary data.</text>
</comment>
<gene>
    <name evidence="1" type="ORF">QH73_0005435</name>
</gene>
<dbReference type="Proteomes" id="UP000031532">
    <property type="component" value="Unassembled WGS sequence"/>
</dbReference>
<sequence>MCKDFIKRETSKEEKLELAHRFLETNKQRAKNDLVVINELCSIAHSSTLDFVLAEIKNLIDERQAEGEVYISFLPILISGFRSFSTFNGR</sequence>
<dbReference type="EMBL" id="JTJC03000001">
    <property type="protein sequence ID" value="NHC34110.1"/>
    <property type="molecule type" value="Genomic_DNA"/>
</dbReference>
<protein>
    <submittedName>
        <fullName evidence="1">Uncharacterized protein</fullName>
    </submittedName>
</protein>
<keyword evidence="2" id="KW-1185">Reference proteome</keyword>
<dbReference type="OrthoDB" id="9969938at2"/>
<organism evidence="1 2">
    <name type="scientific">Scytonema millei VB511283</name>
    <dbReference type="NCBI Taxonomy" id="1245923"/>
    <lineage>
        <taxon>Bacteria</taxon>
        <taxon>Bacillati</taxon>
        <taxon>Cyanobacteriota</taxon>
        <taxon>Cyanophyceae</taxon>
        <taxon>Nostocales</taxon>
        <taxon>Scytonemataceae</taxon>
        <taxon>Scytonema</taxon>
    </lineage>
</organism>
<proteinExistence type="predicted"/>
<evidence type="ECO:0000313" key="2">
    <source>
        <dbReference type="Proteomes" id="UP000031532"/>
    </source>
</evidence>
<evidence type="ECO:0000313" key="1">
    <source>
        <dbReference type="EMBL" id="NHC34110.1"/>
    </source>
</evidence>
<dbReference type="AlphaFoldDB" id="A0A9X5I3L8"/>
<name>A0A9X5I3L8_9CYAN</name>